<accession>A0A1Q8E7D2</accession>
<dbReference type="Pfam" id="PF06993">
    <property type="entry name" value="DUF1304"/>
    <property type="match status" value="1"/>
</dbReference>
<comment type="caution">
    <text evidence="2">The sequence shown here is derived from an EMBL/GenBank/DDBJ whole genome shotgun (WGS) entry which is preliminary data.</text>
</comment>
<keyword evidence="1" id="KW-0472">Membrane</keyword>
<evidence type="ECO:0008006" key="4">
    <source>
        <dbReference type="Google" id="ProtNLM"/>
    </source>
</evidence>
<dbReference type="EMBL" id="MSJM01000005">
    <property type="protein sequence ID" value="OLF47687.1"/>
    <property type="molecule type" value="Genomic_DNA"/>
</dbReference>
<feature type="transmembrane region" description="Helical" evidence="1">
    <location>
        <begin position="56"/>
        <end position="71"/>
    </location>
</feature>
<gene>
    <name evidence="2" type="ORF">BU202_06550</name>
</gene>
<organism evidence="2 3">
    <name type="scientific">Streptococcus cuniculi</name>
    <dbReference type="NCBI Taxonomy" id="1432788"/>
    <lineage>
        <taxon>Bacteria</taxon>
        <taxon>Bacillati</taxon>
        <taxon>Bacillota</taxon>
        <taxon>Bacilli</taxon>
        <taxon>Lactobacillales</taxon>
        <taxon>Streptococcaceae</taxon>
        <taxon>Streptococcus</taxon>
    </lineage>
</organism>
<dbReference type="PANTHER" id="PTHR38446">
    <property type="entry name" value="BLL0914 PROTEIN"/>
    <property type="match status" value="1"/>
</dbReference>
<dbReference type="AlphaFoldDB" id="A0A1Q8E7D2"/>
<dbReference type="RefSeq" id="WP_075104994.1">
    <property type="nucleotide sequence ID" value="NZ_MSJM01000005.1"/>
</dbReference>
<dbReference type="Proteomes" id="UP000186890">
    <property type="component" value="Unassembled WGS sequence"/>
</dbReference>
<evidence type="ECO:0000313" key="3">
    <source>
        <dbReference type="Proteomes" id="UP000186890"/>
    </source>
</evidence>
<keyword evidence="1" id="KW-0812">Transmembrane</keyword>
<reference evidence="3" key="1">
    <citation type="submission" date="2016-12" db="EMBL/GenBank/DDBJ databases">
        <authorList>
            <person name="Gulvik C.A."/>
        </authorList>
    </citation>
    <scope>NUCLEOTIDE SEQUENCE [LARGE SCALE GENOMIC DNA]</scope>
    <source>
        <strain evidence="3">NED12-00049-6B</strain>
    </source>
</reference>
<dbReference type="PANTHER" id="PTHR38446:SF1">
    <property type="entry name" value="BLL0914 PROTEIN"/>
    <property type="match status" value="1"/>
</dbReference>
<dbReference type="InterPro" id="IPR009732">
    <property type="entry name" value="DUF1304"/>
</dbReference>
<evidence type="ECO:0000256" key="1">
    <source>
        <dbReference type="SAM" id="Phobius"/>
    </source>
</evidence>
<name>A0A1Q8E7D2_9STRE</name>
<keyword evidence="3" id="KW-1185">Reference proteome</keyword>
<proteinExistence type="predicted"/>
<keyword evidence="1" id="KW-1133">Transmembrane helix</keyword>
<evidence type="ECO:0000313" key="2">
    <source>
        <dbReference type="EMBL" id="OLF47687.1"/>
    </source>
</evidence>
<dbReference type="OrthoDB" id="9803832at2"/>
<protein>
    <recommendedName>
        <fullName evidence="4">DUF1304 domain-containing protein</fullName>
    </recommendedName>
</protein>
<sequence length="120" mass="13032">MSLITTILATIVALEHLYIFYLETIATTSAKTSQTFHMAQDELARPSVTVLFKNQGIYNGLLAVFLLYGIFISHNLEIVTIFVLYVIGAAVYGAATSNKSILLKQGGPAILALLSILLLK</sequence>
<feature type="transmembrane region" description="Helical" evidence="1">
    <location>
        <begin position="78"/>
        <end position="95"/>
    </location>
</feature>